<evidence type="ECO:0000313" key="4">
    <source>
        <dbReference type="Proteomes" id="UP000249185"/>
    </source>
</evidence>
<name>A0A2W5MZ71_RHOSU</name>
<gene>
    <name evidence="3" type="ORF">DI556_19700</name>
</gene>
<reference evidence="3 4" key="1">
    <citation type="submission" date="2017-08" db="EMBL/GenBank/DDBJ databases">
        <title>Infants hospitalized years apart are colonized by the same room-sourced microbial strains.</title>
        <authorList>
            <person name="Brooks B."/>
            <person name="Olm M.R."/>
            <person name="Firek B.A."/>
            <person name="Baker R."/>
            <person name="Thomas B.C."/>
            <person name="Morowitz M.J."/>
            <person name="Banfield J.F."/>
        </authorList>
    </citation>
    <scope>NUCLEOTIDE SEQUENCE [LARGE SCALE GENOMIC DNA]</scope>
    <source>
        <strain evidence="3">S2_005_002_R2_34</strain>
    </source>
</reference>
<comment type="caution">
    <text evidence="3">The sequence shown here is derived from an EMBL/GenBank/DDBJ whole genome shotgun (WGS) entry which is preliminary data.</text>
</comment>
<dbReference type="AlphaFoldDB" id="A0A2W5MZ71"/>
<feature type="transmembrane region" description="Helical" evidence="2">
    <location>
        <begin position="45"/>
        <end position="73"/>
    </location>
</feature>
<feature type="transmembrane region" description="Helical" evidence="2">
    <location>
        <begin position="20"/>
        <end position="39"/>
    </location>
</feature>
<evidence type="ECO:0000313" key="3">
    <source>
        <dbReference type="EMBL" id="PZQ46571.1"/>
    </source>
</evidence>
<feature type="region of interest" description="Disordered" evidence="1">
    <location>
        <begin position="79"/>
        <end position="98"/>
    </location>
</feature>
<organism evidence="3 4">
    <name type="scientific">Rhodovulum sulfidophilum</name>
    <name type="common">Rhodobacter sulfidophilus</name>
    <dbReference type="NCBI Taxonomy" id="35806"/>
    <lineage>
        <taxon>Bacteria</taxon>
        <taxon>Pseudomonadati</taxon>
        <taxon>Pseudomonadota</taxon>
        <taxon>Alphaproteobacteria</taxon>
        <taxon>Rhodobacterales</taxon>
        <taxon>Paracoccaceae</taxon>
        <taxon>Rhodovulum</taxon>
    </lineage>
</organism>
<dbReference type="Proteomes" id="UP000249185">
    <property type="component" value="Unassembled WGS sequence"/>
</dbReference>
<evidence type="ECO:0000256" key="1">
    <source>
        <dbReference type="SAM" id="MobiDB-lite"/>
    </source>
</evidence>
<keyword evidence="2" id="KW-0472">Membrane</keyword>
<feature type="compositionally biased region" description="Basic and acidic residues" evidence="1">
    <location>
        <begin position="79"/>
        <end position="90"/>
    </location>
</feature>
<protein>
    <submittedName>
        <fullName evidence="3">Uncharacterized protein</fullName>
    </submittedName>
</protein>
<proteinExistence type="predicted"/>
<accession>A0A2W5MZ71</accession>
<keyword evidence="2" id="KW-1133">Transmembrane helix</keyword>
<dbReference type="EMBL" id="QFPW01000023">
    <property type="protein sequence ID" value="PZQ46571.1"/>
    <property type="molecule type" value="Genomic_DNA"/>
</dbReference>
<keyword evidence="2" id="KW-0812">Transmembrane</keyword>
<evidence type="ECO:0000256" key="2">
    <source>
        <dbReference type="SAM" id="Phobius"/>
    </source>
</evidence>
<sequence>MEIDKSVVQRRSETPFRVAFLGLLSVLLTILFALLRVGGYIDWSWWWVLAPLLAFWAVSIAGLLLAALFIFILDRRARPARDDPRAEQPTRSKWPGSR</sequence>